<name>A0A095TUA1_9GAMM</name>
<comment type="similarity">
    <text evidence="8">In the C-terminal section; belongs to the transglycosylase Slt family.</text>
</comment>
<keyword evidence="4 8" id="KW-0472">Membrane</keyword>
<dbReference type="STRING" id="1177154.Y5S_00455"/>
<evidence type="ECO:0000256" key="7">
    <source>
        <dbReference type="ARBA" id="ARBA00023316"/>
    </source>
</evidence>
<feature type="active site" evidence="8">
    <location>
        <position position="313"/>
    </location>
</feature>
<dbReference type="InterPro" id="IPR023703">
    <property type="entry name" value="MltF"/>
</dbReference>
<evidence type="ECO:0000259" key="9">
    <source>
        <dbReference type="SMART" id="SM00062"/>
    </source>
</evidence>
<accession>A0A095TUA1</accession>
<dbReference type="InterPro" id="IPR023346">
    <property type="entry name" value="Lysozyme-like_dom_sf"/>
</dbReference>
<dbReference type="GO" id="GO:0009279">
    <property type="term" value="C:cell outer membrane"/>
    <property type="evidence" value="ECO:0007669"/>
    <property type="project" value="UniProtKB-SubCell"/>
</dbReference>
<evidence type="ECO:0000313" key="11">
    <source>
        <dbReference type="Proteomes" id="UP000029444"/>
    </source>
</evidence>
<sequence>MTVFFRHSKHLLASLALFSVIGLMLAMRPTPTAMERVMARGELVVITRPSNTTYYEDQHGHTGMEYELAKGFADSLGVELRILESDDLSYIRYVVRKGTADIAAAGLVNTPERSEGMQFTTAYQLVDSLVVRRLDSPRLTDLDGLVDHTVAVPAGSSHAELLIKAQLENPELEFIEVEGATPEQLLALVEDGEVDYTLIHSNVYSLQRALWPDLIADYTVATDMPLAWALNPKDDQSLYLAAQRYLTQVKADGTTAKLEDRFYGHVEHFNLYAARSFMRHLEDRLPRYEELFRKAGEESEFDWRLLAAIAYQESLWDPGAISPTGVKGLMMLTNDTARQMGISDRTDPTQSIMAGAAYLRRVHAKIPDRIPEPSRTWMALASYNVGYGHLEDARILTQRQGGDPDNWQDVKQRLPMLAKPAYASQLKYGNARGGQAVVYVRHIRRYYDLLVWAENSRRRDETRIALN</sequence>
<comment type="caution">
    <text evidence="10">The sequence shown here is derived from an EMBL/GenBank/DDBJ whole genome shotgun (WGS) entry which is preliminary data.</text>
</comment>
<dbReference type="EC" id="4.2.2.n1" evidence="8"/>
<dbReference type="Proteomes" id="UP000029444">
    <property type="component" value="Unassembled WGS sequence"/>
</dbReference>
<dbReference type="InterPro" id="IPR008258">
    <property type="entry name" value="Transglycosylase_SLT_dom_1"/>
</dbReference>
<dbReference type="SUPFAM" id="SSF53955">
    <property type="entry name" value="Lysozyme-like"/>
    <property type="match status" value="1"/>
</dbReference>
<evidence type="ECO:0000256" key="5">
    <source>
        <dbReference type="ARBA" id="ARBA00023237"/>
    </source>
</evidence>
<dbReference type="eggNOG" id="COG4623">
    <property type="taxonomic scope" value="Bacteria"/>
</dbReference>
<dbReference type="GO" id="GO:0009253">
    <property type="term" value="P:peptidoglycan catabolic process"/>
    <property type="evidence" value="ECO:0007669"/>
    <property type="project" value="TreeGrafter"/>
</dbReference>
<evidence type="ECO:0000256" key="3">
    <source>
        <dbReference type="ARBA" id="ARBA00022729"/>
    </source>
</evidence>
<dbReference type="CDD" id="cd01009">
    <property type="entry name" value="PBP2_YfhD_N"/>
    <property type="match status" value="1"/>
</dbReference>
<evidence type="ECO:0000256" key="6">
    <source>
        <dbReference type="ARBA" id="ARBA00023239"/>
    </source>
</evidence>
<evidence type="ECO:0000313" key="10">
    <source>
        <dbReference type="EMBL" id="KGD65983.1"/>
    </source>
</evidence>
<evidence type="ECO:0000256" key="2">
    <source>
        <dbReference type="ARBA" id="ARBA00010333"/>
    </source>
</evidence>
<dbReference type="Gene3D" id="1.10.530.10">
    <property type="match status" value="1"/>
</dbReference>
<dbReference type="PATRIC" id="fig|1177154.3.peg.461"/>
<dbReference type="HAMAP" id="MF_02016">
    <property type="entry name" value="MltF"/>
    <property type="match status" value="1"/>
</dbReference>
<dbReference type="GO" id="GO:0016998">
    <property type="term" value="P:cell wall macromolecule catabolic process"/>
    <property type="evidence" value="ECO:0007669"/>
    <property type="project" value="UniProtKB-UniRule"/>
</dbReference>
<dbReference type="GO" id="GO:0008933">
    <property type="term" value="F:peptidoglycan lytic transglycosylase activity"/>
    <property type="evidence" value="ECO:0007669"/>
    <property type="project" value="UniProtKB-UniRule"/>
</dbReference>
<feature type="domain" description="Solute-binding protein family 3/N-terminal" evidence="9">
    <location>
        <begin position="42"/>
        <end position="266"/>
    </location>
</feature>
<dbReference type="InterPro" id="IPR000189">
    <property type="entry name" value="Transglyc_AS"/>
</dbReference>
<dbReference type="PANTHER" id="PTHR35936">
    <property type="entry name" value="MEMBRANE-BOUND LYTIC MUREIN TRANSGLYCOSYLASE F"/>
    <property type="match status" value="1"/>
</dbReference>
<comment type="caution">
    <text evidence="8">Lacks conserved residue(s) required for the propagation of feature annotation.</text>
</comment>
<reference evidence="10 11" key="1">
    <citation type="submission" date="2012-09" db="EMBL/GenBank/DDBJ databases">
        <title>Genome Sequence of alkane-degrading Bacterium Alcanivorax sp. 19-m-6.</title>
        <authorList>
            <person name="Lai Q."/>
            <person name="Shao Z."/>
        </authorList>
    </citation>
    <scope>NUCLEOTIDE SEQUENCE [LARGE SCALE GENOMIC DNA]</scope>
    <source>
        <strain evidence="10 11">19-m-6</strain>
    </source>
</reference>
<comment type="catalytic activity">
    <reaction evidence="8">
        <text>Exolytic cleavage of the (1-&gt;4)-beta-glycosidic linkage between N-acetylmuramic acid (MurNAc) and N-acetylglucosamine (GlcNAc) residues in peptidoglycan, from either the reducing or the non-reducing ends of the peptidoglycan chains, with concomitant formation of a 1,6-anhydrobond in the MurNAc residue.</text>
        <dbReference type="EC" id="4.2.2.n1"/>
    </reaction>
</comment>
<keyword evidence="3 8" id="KW-0732">Signal</keyword>
<evidence type="ECO:0000256" key="8">
    <source>
        <dbReference type="HAMAP-Rule" id="MF_02016"/>
    </source>
</evidence>
<comment type="similarity">
    <text evidence="1">Belongs to the transglycosylase Slt family.</text>
</comment>
<proteinExistence type="inferred from homology"/>
<comment type="domain">
    <text evidence="8">The N-terminal domain does not have lytic activity and probably modulates enzymatic activity. The C-terminal domain is the catalytic active domain.</text>
</comment>
<dbReference type="CDD" id="cd13403">
    <property type="entry name" value="MLTF-like"/>
    <property type="match status" value="1"/>
</dbReference>
<keyword evidence="6 8" id="KW-0456">Lyase</keyword>
<evidence type="ECO:0000256" key="4">
    <source>
        <dbReference type="ARBA" id="ARBA00023136"/>
    </source>
</evidence>
<comment type="function">
    <text evidence="8">Murein-degrading enzyme that degrades murein glycan strands and insoluble, high-molecular weight murein sacculi, with the concomitant formation of a 1,6-anhydromuramoyl product. Lytic transglycosylases (LTs) play an integral role in the metabolism of the peptidoglycan (PG) sacculus. Their lytic action creates space within the PG sacculus to allow for its expansion as well as for the insertion of various structures such as secretion systems and flagella.</text>
</comment>
<dbReference type="PANTHER" id="PTHR35936:SF32">
    <property type="entry name" value="MEMBRANE-BOUND LYTIC MUREIN TRANSGLYCOSYLASE F"/>
    <property type="match status" value="1"/>
</dbReference>
<dbReference type="PROSITE" id="PS00922">
    <property type="entry name" value="TRANSGLYCOSYLASE"/>
    <property type="match status" value="1"/>
</dbReference>
<comment type="similarity">
    <text evidence="2">Belongs to the bacterial solute-binding protein 3 family.</text>
</comment>
<dbReference type="RefSeq" id="WP_035230135.1">
    <property type="nucleotide sequence ID" value="NZ_ARXV01000002.1"/>
</dbReference>
<dbReference type="AlphaFoldDB" id="A0A095TUA1"/>
<comment type="subcellular location">
    <subcellularLocation>
        <location evidence="8">Cell outer membrane</location>
        <topology evidence="8">Peripheral membrane protein</topology>
    </subcellularLocation>
    <text evidence="8">Attached to the inner leaflet of the outer membrane.</text>
</comment>
<dbReference type="InterPro" id="IPR001638">
    <property type="entry name" value="Solute-binding_3/MltF_N"/>
</dbReference>
<dbReference type="OrthoDB" id="9815002at2"/>
<comment type="similarity">
    <text evidence="8">In the N-terminal section; belongs to the bacterial solute-binding protein 3 family.</text>
</comment>
<dbReference type="Pfam" id="PF01464">
    <property type="entry name" value="SLT"/>
    <property type="match status" value="1"/>
</dbReference>
<dbReference type="Gene3D" id="3.40.190.10">
    <property type="entry name" value="Periplasmic binding protein-like II"/>
    <property type="match status" value="2"/>
</dbReference>
<protein>
    <recommendedName>
        <fullName evidence="8">Membrane-bound lytic murein transglycosylase F</fullName>
        <ecNumber evidence="8">4.2.2.n1</ecNumber>
    </recommendedName>
    <alternativeName>
        <fullName evidence="8">Murein lyase F</fullName>
    </alternativeName>
</protein>
<gene>
    <name evidence="8" type="primary">mltF</name>
    <name evidence="10" type="ORF">Y5S_00455</name>
</gene>
<dbReference type="Pfam" id="PF00497">
    <property type="entry name" value="SBP_bac_3"/>
    <property type="match status" value="1"/>
</dbReference>
<keyword evidence="5 8" id="KW-0998">Cell outer membrane</keyword>
<keyword evidence="7 8" id="KW-0961">Cell wall biogenesis/degradation</keyword>
<feature type="region of interest" description="LT domain" evidence="8">
    <location>
        <begin position="267"/>
        <end position="467"/>
    </location>
</feature>
<keyword evidence="11" id="KW-1185">Reference proteome</keyword>
<evidence type="ECO:0000256" key="1">
    <source>
        <dbReference type="ARBA" id="ARBA00007734"/>
    </source>
</evidence>
<dbReference type="GO" id="GO:0071555">
    <property type="term" value="P:cell wall organization"/>
    <property type="evidence" value="ECO:0007669"/>
    <property type="project" value="UniProtKB-KW"/>
</dbReference>
<dbReference type="SUPFAM" id="SSF53850">
    <property type="entry name" value="Periplasmic binding protein-like II"/>
    <property type="match status" value="1"/>
</dbReference>
<dbReference type="NCBIfam" id="NF008112">
    <property type="entry name" value="PRK10859.1"/>
    <property type="match status" value="1"/>
</dbReference>
<organism evidence="10 11">
    <name type="scientific">Alcanivorax nanhaiticus</name>
    <dbReference type="NCBI Taxonomy" id="1177154"/>
    <lineage>
        <taxon>Bacteria</taxon>
        <taxon>Pseudomonadati</taxon>
        <taxon>Pseudomonadota</taxon>
        <taxon>Gammaproteobacteria</taxon>
        <taxon>Oceanospirillales</taxon>
        <taxon>Alcanivoracaceae</taxon>
        <taxon>Alcanivorax</taxon>
    </lineage>
</organism>
<dbReference type="SMART" id="SM00062">
    <property type="entry name" value="PBPb"/>
    <property type="match status" value="1"/>
</dbReference>
<dbReference type="EMBL" id="ARXV01000002">
    <property type="protein sequence ID" value="KGD65983.1"/>
    <property type="molecule type" value="Genomic_DNA"/>
</dbReference>